<protein>
    <recommendedName>
        <fullName evidence="12">Amino acid permease</fullName>
    </recommendedName>
</protein>
<evidence type="ECO:0000313" key="11">
    <source>
        <dbReference type="Proteomes" id="UP000228495"/>
    </source>
</evidence>
<evidence type="ECO:0000256" key="5">
    <source>
        <dbReference type="ARBA" id="ARBA00022692"/>
    </source>
</evidence>
<dbReference type="PANTHER" id="PTHR46997:SF2">
    <property type="entry name" value="TYROSINE-SPECIFIC TRANSPORT SYSTEM"/>
    <property type="match status" value="1"/>
</dbReference>
<keyword evidence="3" id="KW-1003">Cell membrane</keyword>
<keyword evidence="4" id="KW-0997">Cell inner membrane</keyword>
<dbReference type="Proteomes" id="UP000228495">
    <property type="component" value="Unassembled WGS sequence"/>
</dbReference>
<dbReference type="AlphaFoldDB" id="A0A2H0BFH2"/>
<comment type="subcellular location">
    <subcellularLocation>
        <location evidence="1">Cell inner membrane</location>
        <topology evidence="1">Multi-pass membrane protein</topology>
    </subcellularLocation>
</comment>
<name>A0A2H0BFH2_UNCKA</name>
<evidence type="ECO:0000313" key="10">
    <source>
        <dbReference type="EMBL" id="PIP56374.1"/>
    </source>
</evidence>
<dbReference type="Pfam" id="PF03222">
    <property type="entry name" value="Trp_Tyr_perm"/>
    <property type="match status" value="1"/>
</dbReference>
<gene>
    <name evidence="10" type="ORF">COX05_03395</name>
</gene>
<organism evidence="10 11">
    <name type="scientific">candidate division WWE3 bacterium CG22_combo_CG10-13_8_21_14_all_39_12</name>
    <dbReference type="NCBI Taxonomy" id="1975094"/>
    <lineage>
        <taxon>Bacteria</taxon>
        <taxon>Katanobacteria</taxon>
    </lineage>
</organism>
<dbReference type="EMBL" id="PCSU01000057">
    <property type="protein sequence ID" value="PIP56374.1"/>
    <property type="molecule type" value="Genomic_DNA"/>
</dbReference>
<dbReference type="GO" id="GO:0005886">
    <property type="term" value="C:plasma membrane"/>
    <property type="evidence" value="ECO:0007669"/>
    <property type="project" value="UniProtKB-SubCell"/>
</dbReference>
<feature type="transmembrane region" description="Helical" evidence="9">
    <location>
        <begin position="323"/>
        <end position="345"/>
    </location>
</feature>
<feature type="transmembrane region" description="Helical" evidence="9">
    <location>
        <begin position="218"/>
        <end position="244"/>
    </location>
</feature>
<keyword evidence="8 9" id="KW-0472">Membrane</keyword>
<feature type="transmembrane region" description="Helical" evidence="9">
    <location>
        <begin position="33"/>
        <end position="54"/>
    </location>
</feature>
<reference evidence="10 11" key="1">
    <citation type="submission" date="2017-09" db="EMBL/GenBank/DDBJ databases">
        <title>Depth-based differentiation of microbial function through sediment-hosted aquifers and enrichment of novel symbionts in the deep terrestrial subsurface.</title>
        <authorList>
            <person name="Probst A.J."/>
            <person name="Ladd B."/>
            <person name="Jarett J.K."/>
            <person name="Geller-Mcgrath D.E."/>
            <person name="Sieber C.M."/>
            <person name="Emerson J.B."/>
            <person name="Anantharaman K."/>
            <person name="Thomas B.C."/>
            <person name="Malmstrom R."/>
            <person name="Stieglmeier M."/>
            <person name="Klingl A."/>
            <person name="Woyke T."/>
            <person name="Ryan C.M."/>
            <person name="Banfield J.F."/>
        </authorList>
    </citation>
    <scope>NUCLEOTIDE SEQUENCE [LARGE SCALE GENOMIC DNA]</scope>
    <source>
        <strain evidence="10">CG22_combo_CG10-13_8_21_14_all_39_12</strain>
    </source>
</reference>
<evidence type="ECO:0008006" key="12">
    <source>
        <dbReference type="Google" id="ProtNLM"/>
    </source>
</evidence>
<feature type="transmembrane region" description="Helical" evidence="9">
    <location>
        <begin position="146"/>
        <end position="166"/>
    </location>
</feature>
<feature type="transmembrane region" description="Helical" evidence="9">
    <location>
        <begin position="87"/>
        <end position="115"/>
    </location>
</feature>
<evidence type="ECO:0000256" key="3">
    <source>
        <dbReference type="ARBA" id="ARBA00022475"/>
    </source>
</evidence>
<keyword evidence="2" id="KW-0813">Transport</keyword>
<keyword evidence="5 9" id="KW-0812">Transmembrane</keyword>
<dbReference type="InterPro" id="IPR018227">
    <property type="entry name" value="Amino_acid_transport_2"/>
</dbReference>
<dbReference type="GO" id="GO:0015173">
    <property type="term" value="F:aromatic amino acid transmembrane transporter activity"/>
    <property type="evidence" value="ECO:0007669"/>
    <property type="project" value="InterPro"/>
</dbReference>
<evidence type="ECO:0000256" key="1">
    <source>
        <dbReference type="ARBA" id="ARBA00004429"/>
    </source>
</evidence>
<evidence type="ECO:0000256" key="4">
    <source>
        <dbReference type="ARBA" id="ARBA00022519"/>
    </source>
</evidence>
<dbReference type="Gene3D" id="1.20.1740.10">
    <property type="entry name" value="Amino acid/polyamine transporter I"/>
    <property type="match status" value="1"/>
</dbReference>
<dbReference type="InterPro" id="IPR013059">
    <property type="entry name" value="Trp_tyr_transpt"/>
</dbReference>
<sequence length="358" mass="39272">MTRGYWSTALLLSATTIGAGIFAIPYVSAKVGYPLGLLWLIVAGLIMVSVNYAYTEIVMRTGANKPMQLVGYGELYLGRVGRAMGMVIILVGQWGAILAYIIGIGGFLSIIFGTVGKGTDTFFSLFIICIVAGITWFNIKFVNSLEVFLTVSMVFIIVVIFLFSFQHINVTHYLGVYPFPSIVDAFLPYGVMIGAMSGFAVIPEVVRVSRIHMLSQRQLYSAIGVGTVIPILCYVIFQYAVVGVSGPNTTQEAMQGLLFLIDPAIVRLGALLGIFAMVSSYLTLTYVLKDTFTHDFNVSRLRAHVFSILPPVVMYLVGVRSFLVALEVVGVWLGTTSIVFIAVLYRKSLQKEDYFKGY</sequence>
<keyword evidence="7 9" id="KW-1133">Transmembrane helix</keyword>
<accession>A0A2H0BFH2</accession>
<feature type="transmembrane region" description="Helical" evidence="9">
    <location>
        <begin position="300"/>
        <end position="317"/>
    </location>
</feature>
<dbReference type="PANTHER" id="PTHR46997">
    <property type="entry name" value="LOW AFFINITY TRYPTOPHAN PERMEASE-RELATED"/>
    <property type="match status" value="1"/>
</dbReference>
<proteinExistence type="predicted"/>
<evidence type="ECO:0000256" key="9">
    <source>
        <dbReference type="SAM" id="Phobius"/>
    </source>
</evidence>
<evidence type="ECO:0000256" key="2">
    <source>
        <dbReference type="ARBA" id="ARBA00022448"/>
    </source>
</evidence>
<evidence type="ECO:0000256" key="6">
    <source>
        <dbReference type="ARBA" id="ARBA00022970"/>
    </source>
</evidence>
<feature type="transmembrane region" description="Helical" evidence="9">
    <location>
        <begin position="121"/>
        <end position="139"/>
    </location>
</feature>
<evidence type="ECO:0000256" key="8">
    <source>
        <dbReference type="ARBA" id="ARBA00023136"/>
    </source>
</evidence>
<dbReference type="GO" id="GO:0003333">
    <property type="term" value="P:amino acid transmembrane transport"/>
    <property type="evidence" value="ECO:0007669"/>
    <property type="project" value="InterPro"/>
</dbReference>
<comment type="caution">
    <text evidence="10">The sequence shown here is derived from an EMBL/GenBank/DDBJ whole genome shotgun (WGS) entry which is preliminary data.</text>
</comment>
<evidence type="ECO:0000256" key="7">
    <source>
        <dbReference type="ARBA" id="ARBA00022989"/>
    </source>
</evidence>
<keyword evidence="6" id="KW-0029">Amino-acid transport</keyword>
<feature type="transmembrane region" description="Helical" evidence="9">
    <location>
        <begin position="264"/>
        <end position="288"/>
    </location>
</feature>
<feature type="transmembrane region" description="Helical" evidence="9">
    <location>
        <begin position="186"/>
        <end position="206"/>
    </location>
</feature>